<organism evidence="7 8">
    <name type="scientific">Siphonobacter curvatus</name>
    <dbReference type="NCBI Taxonomy" id="2094562"/>
    <lineage>
        <taxon>Bacteria</taxon>
        <taxon>Pseudomonadati</taxon>
        <taxon>Bacteroidota</taxon>
        <taxon>Cytophagia</taxon>
        <taxon>Cytophagales</taxon>
        <taxon>Cytophagaceae</taxon>
        <taxon>Siphonobacter</taxon>
    </lineage>
</organism>
<dbReference type="GO" id="GO:0006352">
    <property type="term" value="P:DNA-templated transcription initiation"/>
    <property type="evidence" value="ECO:0007669"/>
    <property type="project" value="InterPro"/>
</dbReference>
<dbReference type="Gene3D" id="1.10.10.10">
    <property type="entry name" value="Winged helix-like DNA-binding domain superfamily/Winged helix DNA-binding domain"/>
    <property type="match status" value="1"/>
</dbReference>
<dbReference type="PANTHER" id="PTHR43133:SF46">
    <property type="entry name" value="RNA POLYMERASE SIGMA-70 FACTOR ECF SUBFAMILY"/>
    <property type="match status" value="1"/>
</dbReference>
<dbReference type="InterPro" id="IPR036388">
    <property type="entry name" value="WH-like_DNA-bd_sf"/>
</dbReference>
<dbReference type="InterPro" id="IPR013249">
    <property type="entry name" value="RNA_pol_sigma70_r4_t2"/>
</dbReference>
<feature type="domain" description="RNA polymerase sigma-70 region 2" evidence="5">
    <location>
        <begin position="42"/>
        <end position="109"/>
    </location>
</feature>
<keyword evidence="8" id="KW-1185">Reference proteome</keyword>
<evidence type="ECO:0000313" key="8">
    <source>
        <dbReference type="Proteomes" id="UP000239590"/>
    </source>
</evidence>
<gene>
    <name evidence="7" type="ORF">C5O19_18280</name>
</gene>
<feature type="domain" description="RNA polymerase sigma factor 70 region 4 type 2" evidence="6">
    <location>
        <begin position="135"/>
        <end position="187"/>
    </location>
</feature>
<comment type="caution">
    <text evidence="7">The sequence shown here is derived from an EMBL/GenBank/DDBJ whole genome shotgun (WGS) entry which is preliminary data.</text>
</comment>
<dbReference type="InterPro" id="IPR014284">
    <property type="entry name" value="RNA_pol_sigma-70_dom"/>
</dbReference>
<keyword evidence="3" id="KW-0731">Sigma factor</keyword>
<keyword evidence="2" id="KW-0805">Transcription regulation</keyword>
<dbReference type="GO" id="GO:0016987">
    <property type="term" value="F:sigma factor activity"/>
    <property type="evidence" value="ECO:0007669"/>
    <property type="project" value="UniProtKB-KW"/>
</dbReference>
<dbReference type="Proteomes" id="UP000239590">
    <property type="component" value="Unassembled WGS sequence"/>
</dbReference>
<dbReference type="AlphaFoldDB" id="A0A2S7IJ59"/>
<dbReference type="PANTHER" id="PTHR43133">
    <property type="entry name" value="RNA POLYMERASE ECF-TYPE SIGMA FACTO"/>
    <property type="match status" value="1"/>
</dbReference>
<protein>
    <submittedName>
        <fullName evidence="7">RNA polymerase subunit sigma-24</fullName>
    </submittedName>
</protein>
<evidence type="ECO:0000256" key="3">
    <source>
        <dbReference type="ARBA" id="ARBA00023082"/>
    </source>
</evidence>
<accession>A0A2S7IJ59</accession>
<evidence type="ECO:0000256" key="2">
    <source>
        <dbReference type="ARBA" id="ARBA00023015"/>
    </source>
</evidence>
<dbReference type="InterPro" id="IPR039425">
    <property type="entry name" value="RNA_pol_sigma-70-like"/>
</dbReference>
<name>A0A2S7IJ59_9BACT</name>
<evidence type="ECO:0000256" key="1">
    <source>
        <dbReference type="ARBA" id="ARBA00010641"/>
    </source>
</evidence>
<dbReference type="OrthoDB" id="941544at2"/>
<dbReference type="Gene3D" id="1.10.1740.10">
    <property type="match status" value="1"/>
</dbReference>
<keyword evidence="4" id="KW-0804">Transcription</keyword>
<sequence length="203" mass="24320">MIFSPSGNPFLRLGIYPFENLFIVELLEALRQQNPFAQKRVYDQFVGRMFRVCRRYVRNDEEARDLLMTGFVKFFQRIQTIEWRQEQALEPYLRKLMVNECLQHLRGQKISYVAVDELSEHQQPFQPPDDHWSSEEVYRLILELPDGYRTVFNLYAIEGYTHREIAEQLQISENTSKSQLHKARQLLQEKLRKRGYDYGKSHG</sequence>
<evidence type="ECO:0000259" key="5">
    <source>
        <dbReference type="Pfam" id="PF04542"/>
    </source>
</evidence>
<dbReference type="Pfam" id="PF04542">
    <property type="entry name" value="Sigma70_r2"/>
    <property type="match status" value="1"/>
</dbReference>
<dbReference type="SUPFAM" id="SSF88946">
    <property type="entry name" value="Sigma2 domain of RNA polymerase sigma factors"/>
    <property type="match status" value="1"/>
</dbReference>
<dbReference type="Pfam" id="PF08281">
    <property type="entry name" value="Sigma70_r4_2"/>
    <property type="match status" value="1"/>
</dbReference>
<evidence type="ECO:0000313" key="7">
    <source>
        <dbReference type="EMBL" id="PQA56293.1"/>
    </source>
</evidence>
<dbReference type="InterPro" id="IPR013325">
    <property type="entry name" value="RNA_pol_sigma_r2"/>
</dbReference>
<dbReference type="EMBL" id="PTRA01000003">
    <property type="protein sequence ID" value="PQA56293.1"/>
    <property type="molecule type" value="Genomic_DNA"/>
</dbReference>
<comment type="similarity">
    <text evidence="1">Belongs to the sigma-70 factor family. ECF subfamily.</text>
</comment>
<evidence type="ECO:0000256" key="4">
    <source>
        <dbReference type="ARBA" id="ARBA00023163"/>
    </source>
</evidence>
<evidence type="ECO:0000259" key="6">
    <source>
        <dbReference type="Pfam" id="PF08281"/>
    </source>
</evidence>
<dbReference type="GO" id="GO:0003677">
    <property type="term" value="F:DNA binding"/>
    <property type="evidence" value="ECO:0007669"/>
    <property type="project" value="InterPro"/>
</dbReference>
<dbReference type="SUPFAM" id="SSF88659">
    <property type="entry name" value="Sigma3 and sigma4 domains of RNA polymerase sigma factors"/>
    <property type="match status" value="1"/>
</dbReference>
<dbReference type="InterPro" id="IPR013324">
    <property type="entry name" value="RNA_pol_sigma_r3/r4-like"/>
</dbReference>
<dbReference type="NCBIfam" id="TIGR02937">
    <property type="entry name" value="sigma70-ECF"/>
    <property type="match status" value="1"/>
</dbReference>
<reference evidence="8" key="1">
    <citation type="submission" date="2018-02" db="EMBL/GenBank/DDBJ databases">
        <title>Genome sequencing of Solimonas sp. HR-BB.</title>
        <authorList>
            <person name="Lee Y."/>
            <person name="Jeon C.O."/>
        </authorList>
    </citation>
    <scope>NUCLEOTIDE SEQUENCE [LARGE SCALE GENOMIC DNA]</scope>
    <source>
        <strain evidence="8">HR-U</strain>
    </source>
</reference>
<dbReference type="InterPro" id="IPR007627">
    <property type="entry name" value="RNA_pol_sigma70_r2"/>
</dbReference>
<proteinExistence type="inferred from homology"/>
<dbReference type="CDD" id="cd06171">
    <property type="entry name" value="Sigma70_r4"/>
    <property type="match status" value="1"/>
</dbReference>